<evidence type="ECO:0000256" key="3">
    <source>
        <dbReference type="ARBA" id="ARBA00022692"/>
    </source>
</evidence>
<feature type="transmembrane region" description="Helical" evidence="6">
    <location>
        <begin position="348"/>
        <end position="368"/>
    </location>
</feature>
<keyword evidence="2" id="KW-1003">Cell membrane</keyword>
<feature type="transmembrane region" description="Helical" evidence="6">
    <location>
        <begin position="101"/>
        <end position="123"/>
    </location>
</feature>
<dbReference type="PANTHER" id="PTHR43124:SF3">
    <property type="entry name" value="CHLORAMPHENICOL EFFLUX PUMP RV0191"/>
    <property type="match status" value="1"/>
</dbReference>
<sequence length="407" mass="41165">MHDIQRFPAGALVLLAAGLFVASTSEFLPVALLSTIAEDLGVGVGAVGQLVTVFAISLVVFSIPLASATRFLPPKLVLLGSMAGIACSAILSGSAPDFTVLLIARVIGGAMHALCAATTVAMMSSIVRKEHMGRAVAITTAGGTLTFILGIPGSAALGDLLGWRAAFLLSAASLLAVAAVLARLLPAIGPSVDGDSRPAAPSSRVGWTWWLRDPELQVLFAVSLLAVTSMAGHFALYTYVNPWMTRALGIADHSLPIVLFIFGAASGLGLLIATPLADLAPRRVFVACAALVGVAVGALAMVPASTVVVVLAIAVWGFAQGGIPGILQAKLMRTASPRNRHLAGALQAMGGNVGVALGSVVGALVAGWQGIAALPWLLVSCYVAILLVVVVDGATSARRGPAAESPG</sequence>
<gene>
    <name evidence="8" type="ORF">GCM10009819_31630</name>
</gene>
<accession>A0ABP5GBW0</accession>
<reference evidence="9" key="1">
    <citation type="journal article" date="2019" name="Int. J. Syst. Evol. Microbiol.">
        <title>The Global Catalogue of Microorganisms (GCM) 10K type strain sequencing project: providing services to taxonomists for standard genome sequencing and annotation.</title>
        <authorList>
            <consortium name="The Broad Institute Genomics Platform"/>
            <consortium name="The Broad Institute Genome Sequencing Center for Infectious Disease"/>
            <person name="Wu L."/>
            <person name="Ma J."/>
        </authorList>
    </citation>
    <scope>NUCLEOTIDE SEQUENCE [LARGE SCALE GENOMIC DNA]</scope>
    <source>
        <strain evidence="9">JCM 15672</strain>
    </source>
</reference>
<protein>
    <submittedName>
        <fullName evidence="8">MFS transporter</fullName>
    </submittedName>
</protein>
<evidence type="ECO:0000256" key="1">
    <source>
        <dbReference type="ARBA" id="ARBA00004651"/>
    </source>
</evidence>
<evidence type="ECO:0000313" key="9">
    <source>
        <dbReference type="Proteomes" id="UP001501196"/>
    </source>
</evidence>
<dbReference type="Proteomes" id="UP001501196">
    <property type="component" value="Unassembled WGS sequence"/>
</dbReference>
<comment type="caution">
    <text evidence="8">The sequence shown here is derived from an EMBL/GenBank/DDBJ whole genome shotgun (WGS) entry which is preliminary data.</text>
</comment>
<dbReference type="InterPro" id="IPR036259">
    <property type="entry name" value="MFS_trans_sf"/>
</dbReference>
<dbReference type="SUPFAM" id="SSF103473">
    <property type="entry name" value="MFS general substrate transporter"/>
    <property type="match status" value="1"/>
</dbReference>
<feature type="transmembrane region" description="Helical" evidence="6">
    <location>
        <begin position="135"/>
        <end position="155"/>
    </location>
</feature>
<dbReference type="Pfam" id="PF07690">
    <property type="entry name" value="MFS_1"/>
    <property type="match status" value="1"/>
</dbReference>
<evidence type="ECO:0000256" key="5">
    <source>
        <dbReference type="ARBA" id="ARBA00023136"/>
    </source>
</evidence>
<dbReference type="CDD" id="cd17324">
    <property type="entry name" value="MFS_NepI_like"/>
    <property type="match status" value="1"/>
</dbReference>
<organism evidence="8 9">
    <name type="scientific">Agromyces tropicus</name>
    <dbReference type="NCBI Taxonomy" id="555371"/>
    <lineage>
        <taxon>Bacteria</taxon>
        <taxon>Bacillati</taxon>
        <taxon>Actinomycetota</taxon>
        <taxon>Actinomycetes</taxon>
        <taxon>Micrococcales</taxon>
        <taxon>Microbacteriaceae</taxon>
        <taxon>Agromyces</taxon>
    </lineage>
</organism>
<feature type="transmembrane region" description="Helical" evidence="6">
    <location>
        <begin position="374"/>
        <end position="391"/>
    </location>
</feature>
<proteinExistence type="predicted"/>
<dbReference type="PROSITE" id="PS50850">
    <property type="entry name" value="MFS"/>
    <property type="match status" value="1"/>
</dbReference>
<feature type="transmembrane region" description="Helical" evidence="6">
    <location>
        <begin position="161"/>
        <end position="182"/>
    </location>
</feature>
<dbReference type="InterPro" id="IPR011701">
    <property type="entry name" value="MFS"/>
</dbReference>
<name>A0ABP5GBW0_9MICO</name>
<evidence type="ECO:0000256" key="4">
    <source>
        <dbReference type="ARBA" id="ARBA00022989"/>
    </source>
</evidence>
<keyword evidence="9" id="KW-1185">Reference proteome</keyword>
<evidence type="ECO:0000256" key="2">
    <source>
        <dbReference type="ARBA" id="ARBA00022475"/>
    </source>
</evidence>
<feature type="transmembrane region" description="Helical" evidence="6">
    <location>
        <begin position="40"/>
        <end position="64"/>
    </location>
</feature>
<feature type="transmembrane region" description="Helical" evidence="6">
    <location>
        <begin position="284"/>
        <end position="302"/>
    </location>
</feature>
<feature type="domain" description="Major facilitator superfamily (MFS) profile" evidence="7">
    <location>
        <begin position="11"/>
        <end position="396"/>
    </location>
</feature>
<evidence type="ECO:0000259" key="7">
    <source>
        <dbReference type="PROSITE" id="PS50850"/>
    </source>
</evidence>
<dbReference type="Gene3D" id="1.20.1250.20">
    <property type="entry name" value="MFS general substrate transporter like domains"/>
    <property type="match status" value="1"/>
</dbReference>
<dbReference type="PANTHER" id="PTHR43124">
    <property type="entry name" value="PURINE EFFLUX PUMP PBUE"/>
    <property type="match status" value="1"/>
</dbReference>
<keyword evidence="4 6" id="KW-1133">Transmembrane helix</keyword>
<keyword evidence="5 6" id="KW-0472">Membrane</keyword>
<feature type="transmembrane region" description="Helical" evidence="6">
    <location>
        <begin position="76"/>
        <end position="95"/>
    </location>
</feature>
<dbReference type="InterPro" id="IPR020846">
    <property type="entry name" value="MFS_dom"/>
</dbReference>
<comment type="subcellular location">
    <subcellularLocation>
        <location evidence="1">Cell membrane</location>
        <topology evidence="1">Multi-pass membrane protein</topology>
    </subcellularLocation>
</comment>
<keyword evidence="3 6" id="KW-0812">Transmembrane</keyword>
<dbReference type="RefSeq" id="WP_344376590.1">
    <property type="nucleotide sequence ID" value="NZ_BAAAPW010000005.1"/>
</dbReference>
<dbReference type="EMBL" id="BAAAPW010000005">
    <property type="protein sequence ID" value="GAA2042812.1"/>
    <property type="molecule type" value="Genomic_DNA"/>
</dbReference>
<feature type="transmembrane region" description="Helical" evidence="6">
    <location>
        <begin position="308"/>
        <end position="327"/>
    </location>
</feature>
<feature type="transmembrane region" description="Helical" evidence="6">
    <location>
        <begin position="218"/>
        <end position="237"/>
    </location>
</feature>
<evidence type="ECO:0000256" key="6">
    <source>
        <dbReference type="SAM" id="Phobius"/>
    </source>
</evidence>
<evidence type="ECO:0000313" key="8">
    <source>
        <dbReference type="EMBL" id="GAA2042812.1"/>
    </source>
</evidence>
<dbReference type="InterPro" id="IPR050189">
    <property type="entry name" value="MFS_Efflux_Transporters"/>
</dbReference>
<feature type="transmembrane region" description="Helical" evidence="6">
    <location>
        <begin position="257"/>
        <end position="277"/>
    </location>
</feature>